<sequence length="257" mass="26771">MDLMLNGKVAIVSGGSKGIGLHIARDLAAEGCRVMVGARGEKDLNQAVQDINAQGKGKAAGFAGDVTKPGVPEALLKKALEAFGGVDILVNNVGGSDPKPLLETTDEDWRHVFGLNLYHAVALSRLAIPEMKKRGGGAILNIASIAGRESGSAMTYNSSKAALISFSKALAQQVAKDNIRVNSLAPGSILFPGGVWDRRIAAAPDGLKGWIASAMPFGRMGRPEEVSAVAVFMVSPRASLVHGACWNVDGCQSRSNI</sequence>
<organism evidence="3 4">
    <name type="scientific">Tectimicrobiota bacterium</name>
    <dbReference type="NCBI Taxonomy" id="2528274"/>
    <lineage>
        <taxon>Bacteria</taxon>
        <taxon>Pseudomonadati</taxon>
        <taxon>Nitrospinota/Tectimicrobiota group</taxon>
        <taxon>Candidatus Tectimicrobiota</taxon>
    </lineage>
</organism>
<proteinExistence type="inferred from homology"/>
<name>A0A932MNJ1_UNCTE</name>
<dbReference type="PANTHER" id="PTHR43639:SF1">
    <property type="entry name" value="SHORT-CHAIN DEHYDROGENASE_REDUCTASE FAMILY PROTEIN"/>
    <property type="match status" value="1"/>
</dbReference>
<protein>
    <submittedName>
        <fullName evidence="3">SDR family oxidoreductase</fullName>
    </submittedName>
</protein>
<dbReference type="CDD" id="cd05233">
    <property type="entry name" value="SDR_c"/>
    <property type="match status" value="1"/>
</dbReference>
<dbReference type="GO" id="GO:0016491">
    <property type="term" value="F:oxidoreductase activity"/>
    <property type="evidence" value="ECO:0007669"/>
    <property type="project" value="UniProtKB-KW"/>
</dbReference>
<dbReference type="InterPro" id="IPR002347">
    <property type="entry name" value="SDR_fam"/>
</dbReference>
<dbReference type="Proteomes" id="UP000782312">
    <property type="component" value="Unassembled WGS sequence"/>
</dbReference>
<evidence type="ECO:0000256" key="2">
    <source>
        <dbReference type="ARBA" id="ARBA00023002"/>
    </source>
</evidence>
<comment type="similarity">
    <text evidence="1">Belongs to the short-chain dehydrogenases/reductases (SDR) family.</text>
</comment>
<dbReference type="InterPro" id="IPR020904">
    <property type="entry name" value="Sc_DH/Rdtase_CS"/>
</dbReference>
<dbReference type="PROSITE" id="PS00061">
    <property type="entry name" value="ADH_SHORT"/>
    <property type="match status" value="1"/>
</dbReference>
<keyword evidence="2" id="KW-0560">Oxidoreductase</keyword>
<dbReference type="Gene3D" id="3.40.50.720">
    <property type="entry name" value="NAD(P)-binding Rossmann-like Domain"/>
    <property type="match status" value="1"/>
</dbReference>
<dbReference type="SUPFAM" id="SSF51735">
    <property type="entry name" value="NAD(P)-binding Rossmann-fold domains"/>
    <property type="match status" value="1"/>
</dbReference>
<dbReference type="PANTHER" id="PTHR43639">
    <property type="entry name" value="OXIDOREDUCTASE, SHORT-CHAIN DEHYDROGENASE/REDUCTASE FAMILY (AFU_ORTHOLOGUE AFUA_5G02870)"/>
    <property type="match status" value="1"/>
</dbReference>
<dbReference type="AlphaFoldDB" id="A0A932MNJ1"/>
<evidence type="ECO:0000256" key="1">
    <source>
        <dbReference type="ARBA" id="ARBA00006484"/>
    </source>
</evidence>
<accession>A0A932MNJ1</accession>
<gene>
    <name evidence="3" type="ORF">HYZ11_08530</name>
</gene>
<dbReference type="FunFam" id="3.40.50.720:FF:000084">
    <property type="entry name" value="Short-chain dehydrogenase reductase"/>
    <property type="match status" value="1"/>
</dbReference>
<dbReference type="EMBL" id="JACPUR010000018">
    <property type="protein sequence ID" value="MBI3127632.1"/>
    <property type="molecule type" value="Genomic_DNA"/>
</dbReference>
<dbReference type="InterPro" id="IPR036291">
    <property type="entry name" value="NAD(P)-bd_dom_sf"/>
</dbReference>
<dbReference type="PRINTS" id="PR00080">
    <property type="entry name" value="SDRFAMILY"/>
</dbReference>
<reference evidence="3" key="1">
    <citation type="submission" date="2020-07" db="EMBL/GenBank/DDBJ databases">
        <title>Huge and variable diversity of episymbiotic CPR bacteria and DPANN archaea in groundwater ecosystems.</title>
        <authorList>
            <person name="He C.Y."/>
            <person name="Keren R."/>
            <person name="Whittaker M."/>
            <person name="Farag I.F."/>
            <person name="Doudna J."/>
            <person name="Cate J.H.D."/>
            <person name="Banfield J.F."/>
        </authorList>
    </citation>
    <scope>NUCLEOTIDE SEQUENCE</scope>
    <source>
        <strain evidence="3">NC_groundwater_763_Ag_S-0.2um_68_21</strain>
    </source>
</reference>
<dbReference type="PRINTS" id="PR00081">
    <property type="entry name" value="GDHRDH"/>
</dbReference>
<dbReference type="Pfam" id="PF13561">
    <property type="entry name" value="adh_short_C2"/>
    <property type="match status" value="1"/>
</dbReference>
<evidence type="ECO:0000313" key="3">
    <source>
        <dbReference type="EMBL" id="MBI3127632.1"/>
    </source>
</evidence>
<evidence type="ECO:0000313" key="4">
    <source>
        <dbReference type="Proteomes" id="UP000782312"/>
    </source>
</evidence>
<comment type="caution">
    <text evidence="3">The sequence shown here is derived from an EMBL/GenBank/DDBJ whole genome shotgun (WGS) entry which is preliminary data.</text>
</comment>